<gene>
    <name evidence="7" type="ORF">SAMN02745180_00191</name>
</gene>
<dbReference type="RefSeq" id="WP_072742659.1">
    <property type="nucleotide sequence ID" value="NZ_FQXR01000002.1"/>
</dbReference>
<dbReference type="PANTHER" id="PTHR43229">
    <property type="entry name" value="NODULATION PROTEIN J"/>
    <property type="match status" value="1"/>
</dbReference>
<dbReference type="InterPro" id="IPR047817">
    <property type="entry name" value="ABC2_TM_bact-type"/>
</dbReference>
<feature type="transmembrane region" description="Helical" evidence="5">
    <location>
        <begin position="189"/>
        <end position="208"/>
    </location>
</feature>
<organism evidence="7 8">
    <name type="scientific">Sporanaerobacter acetigenes DSM 13106</name>
    <dbReference type="NCBI Taxonomy" id="1123281"/>
    <lineage>
        <taxon>Bacteria</taxon>
        <taxon>Bacillati</taxon>
        <taxon>Bacillota</taxon>
        <taxon>Tissierellia</taxon>
        <taxon>Tissierellales</taxon>
        <taxon>Sporanaerobacteraceae</taxon>
        <taxon>Sporanaerobacter</taxon>
    </lineage>
</organism>
<comment type="subcellular location">
    <subcellularLocation>
        <location evidence="5">Cell membrane</location>
        <topology evidence="5">Multi-pass membrane protein</topology>
    </subcellularLocation>
    <subcellularLocation>
        <location evidence="1">Membrane</location>
        <topology evidence="1">Multi-pass membrane protein</topology>
    </subcellularLocation>
</comment>
<evidence type="ECO:0000259" key="6">
    <source>
        <dbReference type="PROSITE" id="PS51012"/>
    </source>
</evidence>
<reference evidence="7 8" key="1">
    <citation type="submission" date="2016-11" db="EMBL/GenBank/DDBJ databases">
        <authorList>
            <person name="Jaros S."/>
            <person name="Januszkiewicz K."/>
            <person name="Wedrychowicz H."/>
        </authorList>
    </citation>
    <scope>NUCLEOTIDE SEQUENCE [LARGE SCALE GENOMIC DNA]</scope>
    <source>
        <strain evidence="7 8">DSM 13106</strain>
    </source>
</reference>
<dbReference type="STRING" id="1123281.SAMN02745180_00191"/>
<feature type="transmembrane region" description="Helical" evidence="5">
    <location>
        <begin position="156"/>
        <end position="182"/>
    </location>
</feature>
<dbReference type="PANTHER" id="PTHR43229:SF6">
    <property type="entry name" value="ABC-TYPE MULTIDRUG TRANSPORT SYSTEM, PERMEASE COMPONENT"/>
    <property type="match status" value="1"/>
</dbReference>
<evidence type="ECO:0000256" key="2">
    <source>
        <dbReference type="ARBA" id="ARBA00022692"/>
    </source>
</evidence>
<keyword evidence="4 5" id="KW-0472">Membrane</keyword>
<feature type="transmembrane region" description="Helical" evidence="5">
    <location>
        <begin position="118"/>
        <end position="136"/>
    </location>
</feature>
<feature type="transmembrane region" description="Helical" evidence="5">
    <location>
        <begin position="76"/>
        <end position="98"/>
    </location>
</feature>
<keyword evidence="8" id="KW-1185">Reference proteome</keyword>
<sequence length="281" mass="31372">MEATLKKPSIFTAMGAVFKKELKIAFRYPTWFISMLIWSILLPIGYVFTAKALSGTDTSSLVSFATLTGTSDYKTYMLIGTLMWSWMNSILWSFGTSLRVEQVRGTLESNWLCPVPKISLLLGYSLFNMIFGIAYIPIIVLEFKLVYNFHFVGSPLLALLVLLVSIPAVYGIGFIFASLVMWTKEANSMVFLVRGMIMVFCGITYPLAVLPNWMRNVSKFIPITYSINALRAVITEGASVGDIKSEIFILLIFGAILMILGLLAFNYTQKRVKSSGSLGQY</sequence>
<dbReference type="PROSITE" id="PS51012">
    <property type="entry name" value="ABC_TM2"/>
    <property type="match status" value="1"/>
</dbReference>
<dbReference type="InterPro" id="IPR051784">
    <property type="entry name" value="Nod_factor_ABC_transporter"/>
</dbReference>
<evidence type="ECO:0000256" key="4">
    <source>
        <dbReference type="ARBA" id="ARBA00023136"/>
    </source>
</evidence>
<keyword evidence="2 5" id="KW-0812">Transmembrane</keyword>
<keyword evidence="3 5" id="KW-1133">Transmembrane helix</keyword>
<name>A0A1M5SJJ7_9FIRM</name>
<dbReference type="Pfam" id="PF01061">
    <property type="entry name" value="ABC2_membrane"/>
    <property type="match status" value="1"/>
</dbReference>
<comment type="similarity">
    <text evidence="5">Belongs to the ABC-2 integral membrane protein family.</text>
</comment>
<dbReference type="OrthoDB" id="1414986at2"/>
<keyword evidence="5" id="KW-0813">Transport</keyword>
<dbReference type="GO" id="GO:0043190">
    <property type="term" value="C:ATP-binding cassette (ABC) transporter complex"/>
    <property type="evidence" value="ECO:0007669"/>
    <property type="project" value="InterPro"/>
</dbReference>
<dbReference type="GO" id="GO:0140359">
    <property type="term" value="F:ABC-type transporter activity"/>
    <property type="evidence" value="ECO:0007669"/>
    <property type="project" value="InterPro"/>
</dbReference>
<feature type="transmembrane region" description="Helical" evidence="5">
    <location>
        <begin position="247"/>
        <end position="267"/>
    </location>
</feature>
<evidence type="ECO:0000256" key="1">
    <source>
        <dbReference type="ARBA" id="ARBA00004141"/>
    </source>
</evidence>
<keyword evidence="5" id="KW-1003">Cell membrane</keyword>
<feature type="domain" description="ABC transmembrane type-2" evidence="6">
    <location>
        <begin position="34"/>
        <end position="268"/>
    </location>
</feature>
<dbReference type="PIRSF" id="PIRSF006648">
    <property type="entry name" value="DrrB"/>
    <property type="match status" value="1"/>
</dbReference>
<dbReference type="InterPro" id="IPR000412">
    <property type="entry name" value="ABC_2_transport"/>
</dbReference>
<proteinExistence type="inferred from homology"/>
<evidence type="ECO:0000313" key="8">
    <source>
        <dbReference type="Proteomes" id="UP000184389"/>
    </source>
</evidence>
<evidence type="ECO:0000256" key="3">
    <source>
        <dbReference type="ARBA" id="ARBA00022989"/>
    </source>
</evidence>
<dbReference type="Proteomes" id="UP000184389">
    <property type="component" value="Unassembled WGS sequence"/>
</dbReference>
<feature type="transmembrane region" description="Helical" evidence="5">
    <location>
        <begin position="28"/>
        <end position="48"/>
    </location>
</feature>
<protein>
    <recommendedName>
        <fullName evidence="5">Transport permease protein</fullName>
    </recommendedName>
</protein>
<evidence type="ECO:0000313" key="7">
    <source>
        <dbReference type="EMBL" id="SHH38661.1"/>
    </source>
</evidence>
<accession>A0A1M5SJJ7</accession>
<evidence type="ECO:0000256" key="5">
    <source>
        <dbReference type="RuleBase" id="RU361157"/>
    </source>
</evidence>
<dbReference type="InterPro" id="IPR013525">
    <property type="entry name" value="ABC2_TM"/>
</dbReference>
<dbReference type="AlphaFoldDB" id="A0A1M5SJJ7"/>
<dbReference type="EMBL" id="FQXR01000002">
    <property type="protein sequence ID" value="SHH38661.1"/>
    <property type="molecule type" value="Genomic_DNA"/>
</dbReference>